<dbReference type="OrthoDB" id="9802471at2"/>
<protein>
    <recommendedName>
        <fullName evidence="7">ATP synthase subunit delta</fullName>
    </recommendedName>
    <alternativeName>
        <fullName evidence="7">ATP synthase F(1) sector subunit delta</fullName>
    </alternativeName>
    <alternativeName>
        <fullName evidence="7">F-type ATPase subunit delta</fullName>
        <shortName evidence="7">F-ATPase subunit delta</shortName>
    </alternativeName>
</protein>
<evidence type="ECO:0000256" key="3">
    <source>
        <dbReference type="ARBA" id="ARBA00022781"/>
    </source>
</evidence>
<dbReference type="InterPro" id="IPR000711">
    <property type="entry name" value="ATPase_OSCP/dsu"/>
</dbReference>
<sequence>MAGERAAIRYAKAVLSLATESNTADAVNTDMELIKNTVAESKDLKDMLYSPVIRSSVKKSALLEVFKNTNKATVNLIDVLIANKRISLLPEVASSFITLFEQQKGSQVAQVTTAVPLTKELENKVQAKVKELTGKEAAITNIVDENILGGFILRVGDTQYNASIANQLNKLKREFTIN</sequence>
<dbReference type="HAMAP" id="MF_01416">
    <property type="entry name" value="ATP_synth_delta_bact"/>
    <property type="match status" value="1"/>
</dbReference>
<keyword evidence="9" id="KW-1185">Reference proteome</keyword>
<dbReference type="RefSeq" id="WP_106680677.1">
    <property type="nucleotide sequence ID" value="NZ_JACHWV010000002.1"/>
</dbReference>
<evidence type="ECO:0000256" key="4">
    <source>
        <dbReference type="ARBA" id="ARBA00023065"/>
    </source>
</evidence>
<gene>
    <name evidence="7 8" type="primary">atpH</name>
    <name evidence="8" type="ORF">C7H61_13660</name>
</gene>
<keyword evidence="7" id="KW-0139">CF(1)</keyword>
<comment type="subcellular location">
    <subcellularLocation>
        <location evidence="7">Cell membrane</location>
        <topology evidence="7">Peripheral membrane protein</topology>
    </subcellularLocation>
    <subcellularLocation>
        <location evidence="1">Membrane</location>
    </subcellularLocation>
</comment>
<name>A0A2T1N6P9_9FLAO</name>
<evidence type="ECO:0000256" key="1">
    <source>
        <dbReference type="ARBA" id="ARBA00004370"/>
    </source>
</evidence>
<dbReference type="Gene3D" id="1.10.520.20">
    <property type="entry name" value="N-terminal domain of the delta subunit of the F1F0-ATP synthase"/>
    <property type="match status" value="1"/>
</dbReference>
<comment type="function">
    <text evidence="7">This protein is part of the stalk that links CF(0) to CF(1). It either transmits conformational changes from CF(0) to CF(1) or is implicated in proton conduction.</text>
</comment>
<evidence type="ECO:0000313" key="8">
    <source>
        <dbReference type="EMBL" id="PSG87150.1"/>
    </source>
</evidence>
<dbReference type="GO" id="GO:0045259">
    <property type="term" value="C:proton-transporting ATP synthase complex"/>
    <property type="evidence" value="ECO:0007669"/>
    <property type="project" value="UniProtKB-KW"/>
</dbReference>
<dbReference type="NCBIfam" id="TIGR01145">
    <property type="entry name" value="ATP_synt_delta"/>
    <property type="match status" value="1"/>
</dbReference>
<evidence type="ECO:0000256" key="6">
    <source>
        <dbReference type="ARBA" id="ARBA00023310"/>
    </source>
</evidence>
<reference evidence="8 9" key="1">
    <citation type="submission" date="2018-03" db="EMBL/GenBank/DDBJ databases">
        <title>Mesoflavibacter sp. HG37 and Mesoflavibacter sp. HG96 sp.nov., two marine bacteria isolated from seawater of Western Pacific Ocean.</title>
        <authorList>
            <person name="Cheng H."/>
            <person name="Wu Y.-H."/>
            <person name="Guo L.-L."/>
            <person name="Xu X.-W."/>
        </authorList>
    </citation>
    <scope>NUCLEOTIDE SEQUENCE [LARGE SCALE GENOMIC DNA]</scope>
    <source>
        <strain evidence="8 9">KCTC 42117</strain>
    </source>
</reference>
<dbReference type="GO" id="GO:0046933">
    <property type="term" value="F:proton-transporting ATP synthase activity, rotational mechanism"/>
    <property type="evidence" value="ECO:0007669"/>
    <property type="project" value="UniProtKB-UniRule"/>
</dbReference>
<dbReference type="GO" id="GO:0005886">
    <property type="term" value="C:plasma membrane"/>
    <property type="evidence" value="ECO:0007669"/>
    <property type="project" value="UniProtKB-SubCell"/>
</dbReference>
<keyword evidence="7" id="KW-1003">Cell membrane</keyword>
<dbReference type="Proteomes" id="UP000238430">
    <property type="component" value="Unassembled WGS sequence"/>
</dbReference>
<evidence type="ECO:0000256" key="7">
    <source>
        <dbReference type="HAMAP-Rule" id="MF_01416"/>
    </source>
</evidence>
<dbReference type="PRINTS" id="PR00125">
    <property type="entry name" value="ATPASEDELTA"/>
</dbReference>
<evidence type="ECO:0000256" key="2">
    <source>
        <dbReference type="ARBA" id="ARBA00022448"/>
    </source>
</evidence>
<dbReference type="AlphaFoldDB" id="A0A2T1N6P9"/>
<accession>A0A2T1N6P9</accession>
<comment type="function">
    <text evidence="7">F(1)F(0) ATP synthase produces ATP from ADP in the presence of a proton or sodium gradient. F-type ATPases consist of two structural domains, F(1) containing the extramembraneous catalytic core and F(0) containing the membrane proton channel, linked together by a central stalk and a peripheral stalk. During catalysis, ATP synthesis in the catalytic domain of F(1) is coupled via a rotary mechanism of the central stalk subunits to proton translocation.</text>
</comment>
<evidence type="ECO:0000256" key="5">
    <source>
        <dbReference type="ARBA" id="ARBA00023136"/>
    </source>
</evidence>
<keyword evidence="4 7" id="KW-0406">Ion transport</keyword>
<keyword evidence="2 7" id="KW-0813">Transport</keyword>
<dbReference type="Pfam" id="PF00213">
    <property type="entry name" value="OSCP"/>
    <property type="match status" value="1"/>
</dbReference>
<dbReference type="SUPFAM" id="SSF47928">
    <property type="entry name" value="N-terminal domain of the delta subunit of the F1F0-ATP synthase"/>
    <property type="match status" value="1"/>
</dbReference>
<dbReference type="EMBL" id="PXOT01000027">
    <property type="protein sequence ID" value="PSG87150.1"/>
    <property type="molecule type" value="Genomic_DNA"/>
</dbReference>
<comment type="caution">
    <text evidence="8">The sequence shown here is derived from an EMBL/GenBank/DDBJ whole genome shotgun (WGS) entry which is preliminary data.</text>
</comment>
<proteinExistence type="inferred from homology"/>
<dbReference type="PANTHER" id="PTHR11910">
    <property type="entry name" value="ATP SYNTHASE DELTA CHAIN"/>
    <property type="match status" value="1"/>
</dbReference>
<keyword evidence="6 7" id="KW-0066">ATP synthesis</keyword>
<keyword evidence="5 7" id="KW-0472">Membrane</keyword>
<comment type="similarity">
    <text evidence="7">Belongs to the ATPase delta chain family.</text>
</comment>
<dbReference type="InterPro" id="IPR026015">
    <property type="entry name" value="ATP_synth_OSCP/delta_N_sf"/>
</dbReference>
<organism evidence="8 9">
    <name type="scientific">Mesoflavibacter zeaxanthinifaciens subsp. sabulilitoris</name>
    <dbReference type="NCBI Taxonomy" id="1520893"/>
    <lineage>
        <taxon>Bacteria</taxon>
        <taxon>Pseudomonadati</taxon>
        <taxon>Bacteroidota</taxon>
        <taxon>Flavobacteriia</taxon>
        <taxon>Flavobacteriales</taxon>
        <taxon>Flavobacteriaceae</taxon>
        <taxon>Mesoflavibacter</taxon>
    </lineage>
</organism>
<evidence type="ECO:0000313" key="9">
    <source>
        <dbReference type="Proteomes" id="UP000238430"/>
    </source>
</evidence>
<keyword evidence="3 7" id="KW-0375">Hydrogen ion transport</keyword>